<protein>
    <submittedName>
        <fullName evidence="1">Uncharacterized protein</fullName>
    </submittedName>
</protein>
<accession>A0ABR2PXH9</accession>
<keyword evidence="2" id="KW-1185">Reference proteome</keyword>
<sequence length="106" mass="12341">MGFRGGADKPWWLSSLERIKAFLKDAEESGKRVLSFFFLFQPHFVFLFNITWANKDSVASISLHLRRICFAYCAMPCHVSPKFIAWKKEKLVQPRMAQGFLGSYME</sequence>
<gene>
    <name evidence="1" type="ORF">V6N11_048970</name>
</gene>
<proteinExistence type="predicted"/>
<comment type="caution">
    <text evidence="1">The sequence shown here is derived from an EMBL/GenBank/DDBJ whole genome shotgun (WGS) entry which is preliminary data.</text>
</comment>
<reference evidence="1 2" key="1">
    <citation type="journal article" date="2024" name="G3 (Bethesda)">
        <title>Genome assembly of Hibiscus sabdariffa L. provides insights into metabolisms of medicinal natural products.</title>
        <authorList>
            <person name="Kim T."/>
        </authorList>
    </citation>
    <scope>NUCLEOTIDE SEQUENCE [LARGE SCALE GENOMIC DNA]</scope>
    <source>
        <strain evidence="1">TK-2024</strain>
        <tissue evidence="1">Old leaves</tissue>
    </source>
</reference>
<name>A0ABR2PXH9_9ROSI</name>
<evidence type="ECO:0000313" key="1">
    <source>
        <dbReference type="EMBL" id="KAK8992910.1"/>
    </source>
</evidence>
<dbReference type="Proteomes" id="UP001396334">
    <property type="component" value="Unassembled WGS sequence"/>
</dbReference>
<organism evidence="1 2">
    <name type="scientific">Hibiscus sabdariffa</name>
    <name type="common">roselle</name>
    <dbReference type="NCBI Taxonomy" id="183260"/>
    <lineage>
        <taxon>Eukaryota</taxon>
        <taxon>Viridiplantae</taxon>
        <taxon>Streptophyta</taxon>
        <taxon>Embryophyta</taxon>
        <taxon>Tracheophyta</taxon>
        <taxon>Spermatophyta</taxon>
        <taxon>Magnoliopsida</taxon>
        <taxon>eudicotyledons</taxon>
        <taxon>Gunneridae</taxon>
        <taxon>Pentapetalae</taxon>
        <taxon>rosids</taxon>
        <taxon>malvids</taxon>
        <taxon>Malvales</taxon>
        <taxon>Malvaceae</taxon>
        <taxon>Malvoideae</taxon>
        <taxon>Hibiscus</taxon>
    </lineage>
</organism>
<evidence type="ECO:0000313" key="2">
    <source>
        <dbReference type="Proteomes" id="UP001396334"/>
    </source>
</evidence>
<dbReference type="EMBL" id="JBBPBN010000050">
    <property type="protein sequence ID" value="KAK8992910.1"/>
    <property type="molecule type" value="Genomic_DNA"/>
</dbReference>